<accession>A0A0L0SP60</accession>
<evidence type="ECO:0000256" key="5">
    <source>
        <dbReference type="SAM" id="MobiDB-lite"/>
    </source>
</evidence>
<feature type="compositionally biased region" description="Pro residues" evidence="5">
    <location>
        <begin position="1"/>
        <end position="10"/>
    </location>
</feature>
<reference evidence="8" key="2">
    <citation type="submission" date="2009-11" db="EMBL/GenBank/DDBJ databases">
        <title>The Genome Sequence of Allomyces macrogynus strain ATCC 38327.</title>
        <authorList>
            <consortium name="The Broad Institute Genome Sequencing Platform"/>
            <person name="Russ C."/>
            <person name="Cuomo C."/>
            <person name="Shea T."/>
            <person name="Young S.K."/>
            <person name="Zeng Q."/>
            <person name="Koehrsen M."/>
            <person name="Haas B."/>
            <person name="Borodovsky M."/>
            <person name="Guigo R."/>
            <person name="Alvarado L."/>
            <person name="Berlin A."/>
            <person name="Borenstein D."/>
            <person name="Chen Z."/>
            <person name="Engels R."/>
            <person name="Freedman E."/>
            <person name="Gellesch M."/>
            <person name="Goldberg J."/>
            <person name="Griggs A."/>
            <person name="Gujja S."/>
            <person name="Heiman D."/>
            <person name="Hepburn T."/>
            <person name="Howarth C."/>
            <person name="Jen D."/>
            <person name="Larson L."/>
            <person name="Lewis B."/>
            <person name="Mehta T."/>
            <person name="Park D."/>
            <person name="Pearson M."/>
            <person name="Roberts A."/>
            <person name="Saif S."/>
            <person name="Shenoy N."/>
            <person name="Sisk P."/>
            <person name="Stolte C."/>
            <person name="Sykes S."/>
            <person name="Walk T."/>
            <person name="White J."/>
            <person name="Yandava C."/>
            <person name="Burger G."/>
            <person name="Gray M.W."/>
            <person name="Holland P.W.H."/>
            <person name="King N."/>
            <person name="Lang F.B.F."/>
            <person name="Roger A.J."/>
            <person name="Ruiz-Trillo I."/>
            <person name="Lander E."/>
            <person name="Nusbaum C."/>
        </authorList>
    </citation>
    <scope>NUCLEOTIDE SEQUENCE [LARGE SCALE GENOMIC DNA]</scope>
    <source>
        <strain evidence="8">ATCC 38327</strain>
    </source>
</reference>
<keyword evidence="2 6" id="KW-0812">Transmembrane</keyword>
<evidence type="ECO:0000256" key="3">
    <source>
        <dbReference type="ARBA" id="ARBA00022989"/>
    </source>
</evidence>
<feature type="compositionally biased region" description="Low complexity" evidence="5">
    <location>
        <begin position="11"/>
        <end position="51"/>
    </location>
</feature>
<comment type="subcellular location">
    <subcellularLocation>
        <location evidence="1">Membrane</location>
        <topology evidence="1">Single-pass membrane protein</topology>
    </subcellularLocation>
</comment>
<dbReference type="AlphaFoldDB" id="A0A0L0SP60"/>
<dbReference type="Proteomes" id="UP000054350">
    <property type="component" value="Unassembled WGS sequence"/>
</dbReference>
<dbReference type="GO" id="GO:0016020">
    <property type="term" value="C:membrane"/>
    <property type="evidence" value="ECO:0007669"/>
    <property type="project" value="UniProtKB-SubCell"/>
</dbReference>
<sequence length="325" mass="34544">MPDPPLPPIPIASKATSSSNSTSTATSTTFISTTPIIPAPTRAAPPSSTATDDPLALVPTNARSSNDSTIRAGLTVAALGPIVIFNVLLLVAIAVSVWCCAKRRRHAKMIRFRLPNSAAALPPDPVVREALLRPADNRMLDTIGRTASAAGTLPRYATIDRIRQQQQSHHTDRLVGPATLPRALRGSRHASQSAGHARRYSDLVTPGMSTHWNPHAPAFMSSTTSSLFPAMPPPEYGAHHLHAPASRQRSLTVPALLSSLTLGIEDDSDDGPLDSHLVREIQQHRAERSRPTTPTSASSRVRIGHAAVSPCESSSISCDNDTVVP</sequence>
<evidence type="ECO:0000256" key="2">
    <source>
        <dbReference type="ARBA" id="ARBA00022692"/>
    </source>
</evidence>
<keyword evidence="3 6" id="KW-1133">Transmembrane helix</keyword>
<dbReference type="OrthoDB" id="5575754at2759"/>
<name>A0A0L0SP60_ALLM3</name>
<dbReference type="EMBL" id="GG745344">
    <property type="protein sequence ID" value="KNE64306.1"/>
    <property type="molecule type" value="Genomic_DNA"/>
</dbReference>
<feature type="compositionally biased region" description="Low complexity" evidence="5">
    <location>
        <begin position="291"/>
        <end position="301"/>
    </location>
</feature>
<protein>
    <submittedName>
        <fullName evidence="7">Uncharacterized protein</fullName>
    </submittedName>
</protein>
<dbReference type="GO" id="GO:0071944">
    <property type="term" value="C:cell periphery"/>
    <property type="evidence" value="ECO:0007669"/>
    <property type="project" value="UniProtKB-ARBA"/>
</dbReference>
<keyword evidence="8" id="KW-1185">Reference proteome</keyword>
<organism evidence="7 8">
    <name type="scientific">Allomyces macrogynus (strain ATCC 38327)</name>
    <name type="common">Allomyces javanicus var. macrogynus</name>
    <dbReference type="NCBI Taxonomy" id="578462"/>
    <lineage>
        <taxon>Eukaryota</taxon>
        <taxon>Fungi</taxon>
        <taxon>Fungi incertae sedis</taxon>
        <taxon>Blastocladiomycota</taxon>
        <taxon>Blastocladiomycetes</taxon>
        <taxon>Blastocladiales</taxon>
        <taxon>Blastocladiaceae</taxon>
        <taxon>Allomyces</taxon>
    </lineage>
</organism>
<feature type="region of interest" description="Disordered" evidence="5">
    <location>
        <begin position="1"/>
        <end position="54"/>
    </location>
</feature>
<feature type="transmembrane region" description="Helical" evidence="6">
    <location>
        <begin position="78"/>
        <end position="101"/>
    </location>
</feature>
<keyword evidence="4 6" id="KW-0472">Membrane</keyword>
<gene>
    <name evidence="7" type="ORF">AMAG_09335</name>
</gene>
<evidence type="ECO:0000256" key="1">
    <source>
        <dbReference type="ARBA" id="ARBA00004167"/>
    </source>
</evidence>
<dbReference type="InterPro" id="IPR051694">
    <property type="entry name" value="Immunoregulatory_rcpt-like"/>
</dbReference>
<dbReference type="PANTHER" id="PTHR15549:SF6">
    <property type="entry name" value="MID2 DOMAIN-CONTAINING PROTEIN"/>
    <property type="match status" value="1"/>
</dbReference>
<feature type="compositionally biased region" description="Basic and acidic residues" evidence="5">
    <location>
        <begin position="281"/>
        <end position="290"/>
    </location>
</feature>
<evidence type="ECO:0000313" key="7">
    <source>
        <dbReference type="EMBL" id="KNE64306.1"/>
    </source>
</evidence>
<dbReference type="PANTHER" id="PTHR15549">
    <property type="entry name" value="PAIRED IMMUNOGLOBULIN-LIKE TYPE 2 RECEPTOR"/>
    <property type="match status" value="1"/>
</dbReference>
<dbReference type="VEuPathDB" id="FungiDB:AMAG_09335"/>
<reference evidence="7 8" key="1">
    <citation type="submission" date="2009-11" db="EMBL/GenBank/DDBJ databases">
        <title>Annotation of Allomyces macrogynus ATCC 38327.</title>
        <authorList>
            <consortium name="The Broad Institute Genome Sequencing Platform"/>
            <person name="Russ C."/>
            <person name="Cuomo C."/>
            <person name="Burger G."/>
            <person name="Gray M.W."/>
            <person name="Holland P.W.H."/>
            <person name="King N."/>
            <person name="Lang F.B.F."/>
            <person name="Roger A.J."/>
            <person name="Ruiz-Trillo I."/>
            <person name="Young S.K."/>
            <person name="Zeng Q."/>
            <person name="Gargeya S."/>
            <person name="Fitzgerald M."/>
            <person name="Haas B."/>
            <person name="Abouelleil A."/>
            <person name="Alvarado L."/>
            <person name="Arachchi H.M."/>
            <person name="Berlin A."/>
            <person name="Chapman S.B."/>
            <person name="Gearin G."/>
            <person name="Goldberg J."/>
            <person name="Griggs A."/>
            <person name="Gujja S."/>
            <person name="Hansen M."/>
            <person name="Heiman D."/>
            <person name="Howarth C."/>
            <person name="Larimer J."/>
            <person name="Lui A."/>
            <person name="MacDonald P.J.P."/>
            <person name="McCowen C."/>
            <person name="Montmayeur A."/>
            <person name="Murphy C."/>
            <person name="Neiman D."/>
            <person name="Pearson M."/>
            <person name="Priest M."/>
            <person name="Roberts A."/>
            <person name="Saif S."/>
            <person name="Shea T."/>
            <person name="Sisk P."/>
            <person name="Stolte C."/>
            <person name="Sykes S."/>
            <person name="Wortman J."/>
            <person name="Nusbaum C."/>
            <person name="Birren B."/>
        </authorList>
    </citation>
    <scope>NUCLEOTIDE SEQUENCE [LARGE SCALE GENOMIC DNA]</scope>
    <source>
        <strain evidence="7 8">ATCC 38327</strain>
    </source>
</reference>
<feature type="region of interest" description="Disordered" evidence="5">
    <location>
        <begin position="281"/>
        <end position="302"/>
    </location>
</feature>
<evidence type="ECO:0000256" key="6">
    <source>
        <dbReference type="SAM" id="Phobius"/>
    </source>
</evidence>
<evidence type="ECO:0000256" key="4">
    <source>
        <dbReference type="ARBA" id="ARBA00023136"/>
    </source>
</evidence>
<evidence type="ECO:0000313" key="8">
    <source>
        <dbReference type="Proteomes" id="UP000054350"/>
    </source>
</evidence>
<proteinExistence type="predicted"/>